<evidence type="ECO:0000256" key="9">
    <source>
        <dbReference type="ARBA" id="ARBA00031306"/>
    </source>
</evidence>
<evidence type="ECO:0000256" key="7">
    <source>
        <dbReference type="ARBA" id="ARBA00022827"/>
    </source>
</evidence>
<keyword evidence="13" id="KW-1003">Cell membrane</keyword>
<keyword evidence="4 11" id="KW-0285">Flavoprotein</keyword>
<dbReference type="EC" id="2.7.1.180" evidence="2 11"/>
<gene>
    <name evidence="14" type="ORF">C8N29_10574</name>
</gene>
<dbReference type="Proteomes" id="UP000244223">
    <property type="component" value="Unassembled WGS sequence"/>
</dbReference>
<dbReference type="OrthoDB" id="9778595at2"/>
<comment type="cofactor">
    <cofactor evidence="12">
        <name>Mg(2+)</name>
        <dbReference type="ChEBI" id="CHEBI:18420"/>
    </cofactor>
    <cofactor evidence="12">
        <name>Mn(2+)</name>
        <dbReference type="ChEBI" id="CHEBI:29035"/>
    </cofactor>
    <text evidence="12">Magnesium. Can also use manganese.</text>
</comment>
<comment type="similarity">
    <text evidence="1 11 13">Belongs to the ApbE family.</text>
</comment>
<keyword evidence="5 11" id="KW-0808">Transferase</keyword>
<dbReference type="Gene3D" id="3.10.520.10">
    <property type="entry name" value="ApbE-like domains"/>
    <property type="match status" value="1"/>
</dbReference>
<keyword evidence="13" id="KW-0997">Cell inner membrane</keyword>
<evidence type="ECO:0000256" key="1">
    <source>
        <dbReference type="ARBA" id="ARBA00008282"/>
    </source>
</evidence>
<dbReference type="PROSITE" id="PS51257">
    <property type="entry name" value="PROKAR_LIPOPROTEIN"/>
    <property type="match status" value="1"/>
</dbReference>
<dbReference type="PIRSF" id="PIRSF006268">
    <property type="entry name" value="ApbE"/>
    <property type="match status" value="1"/>
</dbReference>
<dbReference type="InterPro" id="IPR024932">
    <property type="entry name" value="ApbE"/>
</dbReference>
<dbReference type="PANTHER" id="PTHR30040">
    <property type="entry name" value="THIAMINE BIOSYNTHESIS LIPOPROTEIN APBE"/>
    <property type="match status" value="1"/>
</dbReference>
<feature type="binding site" evidence="12">
    <location>
        <position position="173"/>
    </location>
    <ligand>
        <name>Mg(2+)</name>
        <dbReference type="ChEBI" id="CHEBI:18420"/>
    </ligand>
</feature>
<reference evidence="14 15" key="1">
    <citation type="submission" date="2018-04" db="EMBL/GenBank/DDBJ databases">
        <title>Genomic Encyclopedia of Archaeal and Bacterial Type Strains, Phase II (KMG-II): from individual species to whole genera.</title>
        <authorList>
            <person name="Goeker M."/>
        </authorList>
    </citation>
    <scope>NUCLEOTIDE SEQUENCE [LARGE SCALE GENOMIC DNA]</scope>
    <source>
        <strain evidence="14 15">DSM 5822</strain>
    </source>
</reference>
<evidence type="ECO:0000313" key="15">
    <source>
        <dbReference type="Proteomes" id="UP000244223"/>
    </source>
</evidence>
<dbReference type="Pfam" id="PF02424">
    <property type="entry name" value="ApbE"/>
    <property type="match status" value="1"/>
</dbReference>
<feature type="chain" id="PRO_5015367458" description="FAD:protein FMN transferase" evidence="13">
    <location>
        <begin position="20"/>
        <end position="342"/>
    </location>
</feature>
<keyword evidence="13" id="KW-0472">Membrane</keyword>
<dbReference type="RefSeq" id="WP_107865267.1">
    <property type="nucleotide sequence ID" value="NZ_QAON01000005.1"/>
</dbReference>
<keyword evidence="13" id="KW-0732">Signal</keyword>
<feature type="binding site" evidence="12">
    <location>
        <position position="294"/>
    </location>
    <ligand>
        <name>Mg(2+)</name>
        <dbReference type="ChEBI" id="CHEBI:18420"/>
    </ligand>
</feature>
<evidence type="ECO:0000256" key="5">
    <source>
        <dbReference type="ARBA" id="ARBA00022679"/>
    </source>
</evidence>
<dbReference type="SUPFAM" id="SSF143631">
    <property type="entry name" value="ApbE-like"/>
    <property type="match status" value="1"/>
</dbReference>
<keyword evidence="7 11" id="KW-0274">FAD</keyword>
<dbReference type="AlphaFoldDB" id="A0A2T5J074"/>
<sequence length="342" mass="37421">MRSLLIALLSLSVVSCSTAPKEPVSFSGVAYYSMPWAAKIDTLPSQVNAQQLQQELQVSLDKANKVLSTYQNDTELMKFNRSPIGQWQQLSPMLLNSIQTSLTVSAATQGVYDVTVGALVDLWGFGKQAVPTHTPSQAEINQARQKVGWQSVLLNLQTHQAQRQKEVFLNLSSLGEGVGVDELEKVLAKYQVNSYMLSVAGTLKTQGLKPNGQTWQIAVEKPDGSGLPERILALGQQQTVVSTSGSYRNYHEIDGVRYSHTIDPRTAKPIQHKTVSTTVVFNHQKAAYADAWATALNALGAEEGLPLAEQLHIAVYFLVKTETGFKEVYSTAFKPYIGVAPK</sequence>
<protein>
    <recommendedName>
        <fullName evidence="3 11">FAD:protein FMN transferase</fullName>
        <ecNumber evidence="2 11">2.7.1.180</ecNumber>
    </recommendedName>
    <alternativeName>
        <fullName evidence="9 11">Flavin transferase</fullName>
    </alternativeName>
</protein>
<comment type="function">
    <text evidence="13">Flavin transferase that catalyzes the transfer of the FMN moiety of FAD and its covalent binding to the hydroxyl group of a threonine residue in a target flavoprotein.</text>
</comment>
<evidence type="ECO:0000256" key="11">
    <source>
        <dbReference type="PIRNR" id="PIRNR006268"/>
    </source>
</evidence>
<dbReference type="GO" id="GO:0046872">
    <property type="term" value="F:metal ion binding"/>
    <property type="evidence" value="ECO:0007669"/>
    <property type="project" value="UniProtKB-UniRule"/>
</dbReference>
<keyword evidence="6 11" id="KW-0479">Metal-binding</keyword>
<organism evidence="14 15">
    <name type="scientific">Agitococcus lubricus</name>
    <dbReference type="NCBI Taxonomy" id="1077255"/>
    <lineage>
        <taxon>Bacteria</taxon>
        <taxon>Pseudomonadati</taxon>
        <taxon>Pseudomonadota</taxon>
        <taxon>Gammaproteobacteria</taxon>
        <taxon>Moraxellales</taxon>
        <taxon>Moraxellaceae</taxon>
        <taxon>Agitococcus</taxon>
    </lineage>
</organism>
<dbReference type="InterPro" id="IPR003374">
    <property type="entry name" value="ApbE-like_sf"/>
</dbReference>
<comment type="caution">
    <text evidence="14">The sequence shown here is derived from an EMBL/GenBank/DDBJ whole genome shotgun (WGS) entry which is preliminary data.</text>
</comment>
<comment type="subcellular location">
    <subcellularLocation>
        <location evidence="13">Cell inner membrane</location>
        <topology evidence="13">Lipid-anchor</topology>
        <orientation evidence="13">Periplasmic side</orientation>
    </subcellularLocation>
</comment>
<evidence type="ECO:0000256" key="4">
    <source>
        <dbReference type="ARBA" id="ARBA00022630"/>
    </source>
</evidence>
<accession>A0A2T5J074</accession>
<dbReference type="EMBL" id="QAON01000005">
    <property type="protein sequence ID" value="PTQ89750.1"/>
    <property type="molecule type" value="Genomic_DNA"/>
</dbReference>
<evidence type="ECO:0000256" key="13">
    <source>
        <dbReference type="RuleBase" id="RU363002"/>
    </source>
</evidence>
<keyword evidence="15" id="KW-1185">Reference proteome</keyword>
<evidence type="ECO:0000256" key="10">
    <source>
        <dbReference type="ARBA" id="ARBA00048540"/>
    </source>
</evidence>
<dbReference type="GO" id="GO:0005886">
    <property type="term" value="C:plasma membrane"/>
    <property type="evidence" value="ECO:0007669"/>
    <property type="project" value="UniProtKB-SubCell"/>
</dbReference>
<evidence type="ECO:0000313" key="14">
    <source>
        <dbReference type="EMBL" id="PTQ89750.1"/>
    </source>
</evidence>
<evidence type="ECO:0000256" key="3">
    <source>
        <dbReference type="ARBA" id="ARBA00016337"/>
    </source>
</evidence>
<proteinExistence type="inferred from homology"/>
<feature type="signal peptide" evidence="13">
    <location>
        <begin position="1"/>
        <end position="19"/>
    </location>
</feature>
<feature type="binding site" evidence="12">
    <location>
        <position position="290"/>
    </location>
    <ligand>
        <name>Mg(2+)</name>
        <dbReference type="ChEBI" id="CHEBI:18420"/>
    </ligand>
</feature>
<evidence type="ECO:0000256" key="12">
    <source>
        <dbReference type="PIRSR" id="PIRSR006268-2"/>
    </source>
</evidence>
<keyword evidence="13 14" id="KW-0449">Lipoprotein</keyword>
<name>A0A2T5J074_9GAMM</name>
<evidence type="ECO:0000256" key="2">
    <source>
        <dbReference type="ARBA" id="ARBA00011955"/>
    </source>
</evidence>
<comment type="catalytic activity">
    <reaction evidence="10 11 13">
        <text>L-threonyl-[protein] + FAD = FMN-L-threonyl-[protein] + AMP + H(+)</text>
        <dbReference type="Rhea" id="RHEA:36847"/>
        <dbReference type="Rhea" id="RHEA-COMP:11060"/>
        <dbReference type="Rhea" id="RHEA-COMP:11061"/>
        <dbReference type="ChEBI" id="CHEBI:15378"/>
        <dbReference type="ChEBI" id="CHEBI:30013"/>
        <dbReference type="ChEBI" id="CHEBI:57692"/>
        <dbReference type="ChEBI" id="CHEBI:74257"/>
        <dbReference type="ChEBI" id="CHEBI:456215"/>
        <dbReference type="EC" id="2.7.1.180"/>
    </reaction>
</comment>
<keyword evidence="8 11" id="KW-0460">Magnesium</keyword>
<evidence type="ECO:0000256" key="8">
    <source>
        <dbReference type="ARBA" id="ARBA00022842"/>
    </source>
</evidence>
<dbReference type="PANTHER" id="PTHR30040:SF2">
    <property type="entry name" value="FAD:PROTEIN FMN TRANSFERASE"/>
    <property type="match status" value="1"/>
</dbReference>
<evidence type="ECO:0000256" key="6">
    <source>
        <dbReference type="ARBA" id="ARBA00022723"/>
    </source>
</evidence>
<dbReference type="GO" id="GO:0016740">
    <property type="term" value="F:transferase activity"/>
    <property type="evidence" value="ECO:0007669"/>
    <property type="project" value="UniProtKB-UniRule"/>
</dbReference>